<proteinExistence type="predicted"/>
<dbReference type="PANTHER" id="PTHR30273">
    <property type="entry name" value="PERIPLASMIC SIGNAL SENSOR AND SIGMA FACTOR ACTIVATOR FECR-RELATED"/>
    <property type="match status" value="1"/>
</dbReference>
<comment type="caution">
    <text evidence="4">The sequence shown here is derived from an EMBL/GenBank/DDBJ whole genome shotgun (WGS) entry which is preliminary data.</text>
</comment>
<dbReference type="Pfam" id="PF16344">
    <property type="entry name" value="FecR_C"/>
    <property type="match status" value="1"/>
</dbReference>
<dbReference type="GO" id="GO:0016989">
    <property type="term" value="F:sigma factor antagonist activity"/>
    <property type="evidence" value="ECO:0007669"/>
    <property type="project" value="TreeGrafter"/>
</dbReference>
<dbReference type="InterPro" id="IPR012373">
    <property type="entry name" value="Ferrdict_sens_TM"/>
</dbReference>
<dbReference type="Gene3D" id="3.55.50.30">
    <property type="match status" value="1"/>
</dbReference>
<dbReference type="PIRSF" id="PIRSF018266">
    <property type="entry name" value="FecR"/>
    <property type="match status" value="1"/>
</dbReference>
<dbReference type="RefSeq" id="WP_183586263.1">
    <property type="nucleotide sequence ID" value="NZ_JACHCA010000003.1"/>
</dbReference>
<name>A0A841JF28_9SPHI</name>
<dbReference type="EMBL" id="JACHCA010000003">
    <property type="protein sequence ID" value="MBB6127055.1"/>
    <property type="molecule type" value="Genomic_DNA"/>
</dbReference>
<evidence type="ECO:0000313" key="4">
    <source>
        <dbReference type="EMBL" id="MBB6127055.1"/>
    </source>
</evidence>
<dbReference type="InterPro" id="IPR006860">
    <property type="entry name" value="FecR"/>
</dbReference>
<feature type="domain" description="FecR protein" evidence="2">
    <location>
        <begin position="113"/>
        <end position="207"/>
    </location>
</feature>
<keyword evidence="1" id="KW-0812">Transmembrane</keyword>
<gene>
    <name evidence="4" type="ORF">HDF22_001161</name>
</gene>
<dbReference type="Gene3D" id="2.60.120.1440">
    <property type="match status" value="1"/>
</dbReference>
<evidence type="ECO:0000256" key="1">
    <source>
        <dbReference type="SAM" id="Phobius"/>
    </source>
</evidence>
<organism evidence="4 5">
    <name type="scientific">Mucilaginibacter lappiensis</name>
    <dbReference type="NCBI Taxonomy" id="354630"/>
    <lineage>
        <taxon>Bacteria</taxon>
        <taxon>Pseudomonadati</taxon>
        <taxon>Bacteroidota</taxon>
        <taxon>Sphingobacteriia</taxon>
        <taxon>Sphingobacteriales</taxon>
        <taxon>Sphingobacteriaceae</taxon>
        <taxon>Mucilaginibacter</taxon>
    </lineage>
</organism>
<evidence type="ECO:0000259" key="2">
    <source>
        <dbReference type="Pfam" id="PF04773"/>
    </source>
</evidence>
<feature type="transmembrane region" description="Helical" evidence="1">
    <location>
        <begin position="78"/>
        <end position="98"/>
    </location>
</feature>
<dbReference type="AlphaFoldDB" id="A0A841JF28"/>
<evidence type="ECO:0000259" key="3">
    <source>
        <dbReference type="Pfam" id="PF16344"/>
    </source>
</evidence>
<dbReference type="Proteomes" id="UP000548326">
    <property type="component" value="Unassembled WGS sequence"/>
</dbReference>
<keyword evidence="1" id="KW-0472">Membrane</keyword>
<dbReference type="PANTHER" id="PTHR30273:SF2">
    <property type="entry name" value="PROTEIN FECR"/>
    <property type="match status" value="1"/>
</dbReference>
<accession>A0A841JF28</accession>
<evidence type="ECO:0000313" key="5">
    <source>
        <dbReference type="Proteomes" id="UP000548326"/>
    </source>
</evidence>
<protein>
    <submittedName>
        <fullName evidence="4">Ferric-dicitrate binding protein FerR (Iron transport regulator)</fullName>
    </submittedName>
</protein>
<sequence length="323" mass="36289">MDSNSFNPEELGHKWLTDTLTPDEKLRFEQWYADFNDEELLISDSQYFSAEQIKESILNQINSKIDENPAPKVKIYKLWRNLAAAAAVVLAIGVAVLYRAPILNLVDPVKQLTLTTNSGEYRQIYLPDGTHIWLSPATTLSYPEKFRGKLRNVDIEGEAYFEVKHDTDHPFVIQSGAVKTVVLGTSFDIQAYAQAKSIDVTVISGKVGVSAKTGTTTEMLTANQRTVYQKTTASLIKENYPNAAKFLDRRKGIFDFNGASLAEVIHDLEVQYSTHITLAPGLTSKTFYGRLQTTNPINHTLDKLGTVMELRWEKQNGTYLLHP</sequence>
<feature type="domain" description="Protein FecR C-terminal" evidence="3">
    <location>
        <begin position="254"/>
        <end position="319"/>
    </location>
</feature>
<reference evidence="4 5" key="1">
    <citation type="submission" date="2020-08" db="EMBL/GenBank/DDBJ databases">
        <title>Genomic Encyclopedia of Type Strains, Phase IV (KMG-V): Genome sequencing to study the core and pangenomes of soil and plant-associated prokaryotes.</title>
        <authorList>
            <person name="Whitman W."/>
        </authorList>
    </citation>
    <scope>NUCLEOTIDE SEQUENCE [LARGE SCALE GENOMIC DNA]</scope>
    <source>
        <strain evidence="4 5">MP601</strain>
    </source>
</reference>
<keyword evidence="1" id="KW-1133">Transmembrane helix</keyword>
<dbReference type="InterPro" id="IPR032508">
    <property type="entry name" value="FecR_C"/>
</dbReference>
<dbReference type="Pfam" id="PF04773">
    <property type="entry name" value="FecR"/>
    <property type="match status" value="1"/>
</dbReference>